<dbReference type="EMBL" id="QNGD03000007">
    <property type="protein sequence ID" value="RWQ73598.1"/>
    <property type="molecule type" value="Genomic_DNA"/>
</dbReference>
<dbReference type="Pfam" id="PF17294">
    <property type="entry name" value="Lipoprotein_22"/>
    <property type="match status" value="1"/>
</dbReference>
<evidence type="ECO:0000313" key="1">
    <source>
        <dbReference type="EMBL" id="RWQ73598.1"/>
    </source>
</evidence>
<organism evidence="1 2">
    <name type="scientific">Bacillus cereus</name>
    <dbReference type="NCBI Taxonomy" id="1396"/>
    <lineage>
        <taxon>Bacteria</taxon>
        <taxon>Bacillati</taxon>
        <taxon>Bacillota</taxon>
        <taxon>Bacilli</taxon>
        <taxon>Bacillales</taxon>
        <taxon>Bacillaceae</taxon>
        <taxon>Bacillus</taxon>
        <taxon>Bacillus cereus group</taxon>
    </lineage>
</organism>
<dbReference type="AlphaFoldDB" id="A0A9X8IZ34"/>
<dbReference type="Proteomes" id="UP000253597">
    <property type="component" value="Unassembled WGS sequence"/>
</dbReference>
<dbReference type="Gene3D" id="2.40.40.60">
    <property type="match status" value="1"/>
</dbReference>
<reference evidence="1 2" key="1">
    <citation type="submission" date="2019-01" db="EMBL/GenBank/DDBJ databases">
        <title>Draft genome sequence of heavy metal resistant Bacillus cereus NWUAB01.</title>
        <authorList>
            <person name="Babalola O."/>
            <person name="Aremu B.R."/>
            <person name="Ayangbenro A.S."/>
        </authorList>
    </citation>
    <scope>NUCLEOTIDE SEQUENCE [LARGE SCALE GENOMIC DNA]</scope>
    <source>
        <strain evidence="1 2">NWUAB01</strain>
    </source>
</reference>
<dbReference type="InterPro" id="IPR035253">
    <property type="entry name" value="Lipoprotein_22_bac"/>
</dbReference>
<comment type="caution">
    <text evidence="1">The sequence shown here is derived from an EMBL/GenBank/DDBJ whole genome shotgun (WGS) entry which is preliminary data.</text>
</comment>
<gene>
    <name evidence="1" type="ORF">DR116_0014905</name>
</gene>
<protein>
    <submittedName>
        <fullName evidence="1">Uncharacterized protein</fullName>
    </submittedName>
</protein>
<proteinExistence type="predicted"/>
<sequence>MKKWLVTAGIIILLGVGFFSYYDKITPFFSSKTANSLLITGNEEKVKSVLNSTKSSLSSHALYKEKFDGETRVLSKTDAETLIMMHALQTVKDKSTTGPILSLPEITPEQGIVYQNDKKIVEKVEVGGQTLTVKAEGNVVIGAGPIQKKQSMLIIVDDSVYKNLDIKELTSGILKFKPESVSNGDLQAWRNDVKEEAYLLRLN</sequence>
<evidence type="ECO:0000313" key="2">
    <source>
        <dbReference type="Proteomes" id="UP000253597"/>
    </source>
</evidence>
<name>A0A9X8IZ34_BACCE</name>
<accession>A0A9X8IZ34</accession>